<evidence type="ECO:0000313" key="3">
    <source>
        <dbReference type="Proteomes" id="UP000199663"/>
    </source>
</evidence>
<dbReference type="Gene3D" id="2.60.40.10">
    <property type="entry name" value="Immunoglobulins"/>
    <property type="match status" value="1"/>
</dbReference>
<protein>
    <recommendedName>
        <fullName evidence="1">Type 9 secretion system plug protein N-terminal domain-containing protein</fullName>
    </recommendedName>
</protein>
<dbReference type="Proteomes" id="UP000199663">
    <property type="component" value="Unassembled WGS sequence"/>
</dbReference>
<comment type="caution">
    <text evidence="2">The sequence shown here is derived from an EMBL/GenBank/DDBJ whole genome shotgun (WGS) entry which is preliminary data.</text>
</comment>
<proteinExistence type="predicted"/>
<gene>
    <name evidence="2" type="ORF">SAMN05444412_103291</name>
</gene>
<keyword evidence="3" id="KW-1185">Reference proteome</keyword>
<dbReference type="RefSeq" id="WP_019597244.1">
    <property type="nucleotide sequence ID" value="NZ_FNQC01000003.1"/>
</dbReference>
<dbReference type="InterPro" id="IPR031345">
    <property type="entry name" value="T9SS_Plug_N"/>
</dbReference>
<name>A0A1H3NKF3_9BACT</name>
<evidence type="ECO:0000313" key="2">
    <source>
        <dbReference type="EMBL" id="SDY89223.1"/>
    </source>
</evidence>
<dbReference type="Pfam" id="PF17116">
    <property type="entry name" value="T9SS_plug_1st"/>
    <property type="match status" value="1"/>
</dbReference>
<dbReference type="InterPro" id="IPR013783">
    <property type="entry name" value="Ig-like_fold"/>
</dbReference>
<organism evidence="2 3">
    <name type="scientific">Rhodonellum ikkaensis</name>
    <dbReference type="NCBI Taxonomy" id="336829"/>
    <lineage>
        <taxon>Bacteria</taxon>
        <taxon>Pseudomonadati</taxon>
        <taxon>Bacteroidota</taxon>
        <taxon>Cytophagia</taxon>
        <taxon>Cytophagales</taxon>
        <taxon>Cytophagaceae</taxon>
        <taxon>Rhodonellum</taxon>
    </lineage>
</organism>
<evidence type="ECO:0000259" key="1">
    <source>
        <dbReference type="Pfam" id="PF17116"/>
    </source>
</evidence>
<dbReference type="EMBL" id="FNQC01000003">
    <property type="protein sequence ID" value="SDY89223.1"/>
    <property type="molecule type" value="Genomic_DNA"/>
</dbReference>
<sequence length="422" mass="49604">MKAFLSLLITGFVFHAQLFGQQVMFDRIFEENIQSVRLFPNSTDFASQLSSPVIALGANLPLNLTFDDLSFDPDQYSAKIIHCNSDWSPSDLKENEYLNQFNEFNILDYSYSINTRIPYIHYNFLLPKVSKSGNYIIQVYRNRDESQTILTRRFMVFQNQVQVAAKVVPSSQTEKRRSAQQINLNLNYNNREVFDPRNTLKVIIRQNQRWDNVKMDLKPTMVREDIKMMEYQLFDGTNTFMAGNEFRFVDLRYVRTRGVNIAKVTMEEDIVYAETLVDVPRPTLTYSQYLDVNGQYAIFNFERQNHELESEYLLTTFNLASDGILEPPYIIGALTQWGRDPNAKMTLNKKTNTYQAKLLLKQGWYDYQFAYLHANGWETSSLEGDYFETENEYEVLVYYRDMGSRYDELIGYVNLNPNKRRL</sequence>
<accession>A0A1H3NKF3</accession>
<reference evidence="2 3" key="1">
    <citation type="submission" date="2016-10" db="EMBL/GenBank/DDBJ databases">
        <authorList>
            <person name="Varghese N."/>
            <person name="Submissions S."/>
        </authorList>
    </citation>
    <scope>NUCLEOTIDE SEQUENCE [LARGE SCALE GENOMIC DNA]</scope>
    <source>
        <strain evidence="2 3">DSM 17997</strain>
    </source>
</reference>
<feature type="domain" description="Type 9 secretion system plug protein N-terminal" evidence="1">
    <location>
        <begin position="33"/>
        <end position="158"/>
    </location>
</feature>